<dbReference type="InterPro" id="IPR027417">
    <property type="entry name" value="P-loop_NTPase"/>
</dbReference>
<evidence type="ECO:0000256" key="1">
    <source>
        <dbReference type="ARBA" id="ARBA00004651"/>
    </source>
</evidence>
<evidence type="ECO:0000259" key="9">
    <source>
        <dbReference type="PROSITE" id="PS50929"/>
    </source>
</evidence>
<dbReference type="Gene3D" id="3.40.50.300">
    <property type="entry name" value="P-loop containing nucleotide triphosphate hydrolases"/>
    <property type="match status" value="1"/>
</dbReference>
<dbReference type="Pfam" id="PF00664">
    <property type="entry name" value="ABC_membrane"/>
    <property type="match status" value="1"/>
</dbReference>
<proteinExistence type="predicted"/>
<evidence type="ECO:0000256" key="5">
    <source>
        <dbReference type="ARBA" id="ARBA00022989"/>
    </source>
</evidence>
<dbReference type="PANTHER" id="PTHR43394:SF1">
    <property type="entry name" value="ATP-BINDING CASSETTE SUB-FAMILY B MEMBER 10, MITOCHONDRIAL"/>
    <property type="match status" value="1"/>
</dbReference>
<dbReference type="AlphaFoldDB" id="A0A9X3HAI4"/>
<evidence type="ECO:0000256" key="7">
    <source>
        <dbReference type="SAM" id="Phobius"/>
    </source>
</evidence>
<feature type="transmembrane region" description="Helical" evidence="7">
    <location>
        <begin position="51"/>
        <end position="69"/>
    </location>
</feature>
<feature type="domain" description="ABC transmembrane type-1" evidence="9">
    <location>
        <begin position="15"/>
        <end position="294"/>
    </location>
</feature>
<dbReference type="GO" id="GO:0005524">
    <property type="term" value="F:ATP binding"/>
    <property type="evidence" value="ECO:0007669"/>
    <property type="project" value="UniProtKB-KW"/>
</dbReference>
<dbReference type="GO" id="GO:0015421">
    <property type="term" value="F:ABC-type oligopeptide transporter activity"/>
    <property type="evidence" value="ECO:0007669"/>
    <property type="project" value="TreeGrafter"/>
</dbReference>
<dbReference type="InterPro" id="IPR039421">
    <property type="entry name" value="Type_1_exporter"/>
</dbReference>
<dbReference type="CDD" id="cd07346">
    <property type="entry name" value="ABC_6TM_exporters"/>
    <property type="match status" value="1"/>
</dbReference>
<evidence type="ECO:0000256" key="3">
    <source>
        <dbReference type="ARBA" id="ARBA00022741"/>
    </source>
</evidence>
<feature type="domain" description="ABC transporter" evidence="8">
    <location>
        <begin position="324"/>
        <end position="556"/>
    </location>
</feature>
<feature type="transmembrane region" description="Helical" evidence="7">
    <location>
        <begin position="127"/>
        <end position="147"/>
    </location>
</feature>
<evidence type="ECO:0000256" key="2">
    <source>
        <dbReference type="ARBA" id="ARBA00022692"/>
    </source>
</evidence>
<gene>
    <name evidence="10" type="ORF">NND69_05135</name>
</gene>
<evidence type="ECO:0000259" key="8">
    <source>
        <dbReference type="PROSITE" id="PS50893"/>
    </source>
</evidence>
<dbReference type="RefSeq" id="WP_269720891.1">
    <property type="nucleotide sequence ID" value="NZ_CP101408.1"/>
</dbReference>
<dbReference type="InterPro" id="IPR003439">
    <property type="entry name" value="ABC_transporter-like_ATP-bd"/>
</dbReference>
<comment type="subcellular location">
    <subcellularLocation>
        <location evidence="1">Cell membrane</location>
        <topology evidence="1">Multi-pass membrane protein</topology>
    </subcellularLocation>
</comment>
<dbReference type="GO" id="GO:0016887">
    <property type="term" value="F:ATP hydrolysis activity"/>
    <property type="evidence" value="ECO:0007669"/>
    <property type="project" value="InterPro"/>
</dbReference>
<dbReference type="SUPFAM" id="SSF52540">
    <property type="entry name" value="P-loop containing nucleoside triphosphate hydrolases"/>
    <property type="match status" value="1"/>
</dbReference>
<organism evidence="10 11">
    <name type="scientific">Parvimonas micra</name>
    <dbReference type="NCBI Taxonomy" id="33033"/>
    <lineage>
        <taxon>Bacteria</taxon>
        <taxon>Bacillati</taxon>
        <taxon>Bacillota</taxon>
        <taxon>Tissierellia</taxon>
        <taxon>Tissierellales</taxon>
        <taxon>Peptoniphilaceae</taxon>
        <taxon>Parvimonas</taxon>
    </lineage>
</organism>
<feature type="transmembrane region" description="Helical" evidence="7">
    <location>
        <begin position="234"/>
        <end position="259"/>
    </location>
</feature>
<evidence type="ECO:0000313" key="10">
    <source>
        <dbReference type="EMBL" id="MCZ7407753.1"/>
    </source>
</evidence>
<dbReference type="InterPro" id="IPR017871">
    <property type="entry name" value="ABC_transporter-like_CS"/>
</dbReference>
<dbReference type="InterPro" id="IPR036640">
    <property type="entry name" value="ABC1_TM_sf"/>
</dbReference>
<keyword evidence="3" id="KW-0547">Nucleotide-binding</keyword>
<evidence type="ECO:0000256" key="4">
    <source>
        <dbReference type="ARBA" id="ARBA00022840"/>
    </source>
</evidence>
<keyword evidence="2 7" id="KW-0812">Transmembrane</keyword>
<comment type="caution">
    <text evidence="10">The sequence shown here is derived from an EMBL/GenBank/DDBJ whole genome shotgun (WGS) entry which is preliminary data.</text>
</comment>
<feature type="transmembrane region" description="Helical" evidence="7">
    <location>
        <begin position="153"/>
        <end position="170"/>
    </location>
</feature>
<keyword evidence="5 7" id="KW-1133">Transmembrane helix</keyword>
<dbReference type="EMBL" id="JANDZV010000003">
    <property type="protein sequence ID" value="MCZ7407753.1"/>
    <property type="molecule type" value="Genomic_DNA"/>
</dbReference>
<name>A0A9X3HAI4_9FIRM</name>
<accession>A0A9X3HAI4</accession>
<dbReference type="InterPro" id="IPR011527">
    <property type="entry name" value="ABC1_TM_dom"/>
</dbReference>
<keyword evidence="6 7" id="KW-0472">Membrane</keyword>
<dbReference type="Gene3D" id="1.20.1560.10">
    <property type="entry name" value="ABC transporter type 1, transmembrane domain"/>
    <property type="match status" value="1"/>
</dbReference>
<dbReference type="Proteomes" id="UP001141458">
    <property type="component" value="Unassembled WGS sequence"/>
</dbReference>
<dbReference type="PROSITE" id="PS50929">
    <property type="entry name" value="ABC_TM1F"/>
    <property type="match status" value="1"/>
</dbReference>
<evidence type="ECO:0000256" key="6">
    <source>
        <dbReference type="ARBA" id="ARBA00023136"/>
    </source>
</evidence>
<dbReference type="Pfam" id="PF00005">
    <property type="entry name" value="ABC_tran"/>
    <property type="match status" value="1"/>
</dbReference>
<reference evidence="10" key="1">
    <citation type="submission" date="2022-07" db="EMBL/GenBank/DDBJ databases">
        <title>Parvimonas micra travels from the subgingival sulcus of the human oral cavity to the colorectal adenocarcinoma.</title>
        <authorList>
            <person name="Conde-Perez K."/>
            <person name="Buetas E."/>
            <person name="Aja-Macaya P."/>
            <person name="Martin-De Arribas E."/>
            <person name="Iglesias-Corras I."/>
            <person name="Trigo-Tasende N."/>
            <person name="Nasser-Ali M."/>
            <person name="Estevez L.S."/>
            <person name="Rumbo-Feal S."/>
            <person name="Otero-Alen B."/>
            <person name="Noguera J.F."/>
            <person name="Concha A."/>
            <person name="Pardinas-Lopez S."/>
            <person name="Carda-Dieguez M."/>
            <person name="Gomez-Randulfe I."/>
            <person name="Martinez-Lago N."/>
            <person name="Ladra S."/>
            <person name="Aparicio L.A."/>
            <person name="Bou G."/>
            <person name="Mira A."/>
            <person name="Vallejo J.A."/>
            <person name="Poza M."/>
        </authorList>
    </citation>
    <scope>NUCLEOTIDE SEQUENCE</scope>
    <source>
        <strain evidence="10">PM79KC-AC-4</strain>
    </source>
</reference>
<dbReference type="SMART" id="SM00382">
    <property type="entry name" value="AAA"/>
    <property type="match status" value="1"/>
</dbReference>
<dbReference type="PROSITE" id="PS50893">
    <property type="entry name" value="ABC_TRANSPORTER_2"/>
    <property type="match status" value="1"/>
</dbReference>
<dbReference type="GO" id="GO:0005886">
    <property type="term" value="C:plasma membrane"/>
    <property type="evidence" value="ECO:0007669"/>
    <property type="project" value="UniProtKB-SubCell"/>
</dbReference>
<protein>
    <submittedName>
        <fullName evidence="10">ABC transporter ATP-binding protein/permease</fullName>
    </submittedName>
</protein>
<dbReference type="SUPFAM" id="SSF90123">
    <property type="entry name" value="ABC transporter transmembrane region"/>
    <property type="match status" value="1"/>
</dbReference>
<evidence type="ECO:0000313" key="11">
    <source>
        <dbReference type="Proteomes" id="UP001141458"/>
    </source>
</evidence>
<dbReference type="PROSITE" id="PS00211">
    <property type="entry name" value="ABC_TRANSPORTER_1"/>
    <property type="match status" value="1"/>
</dbReference>
<dbReference type="InterPro" id="IPR003593">
    <property type="entry name" value="AAA+_ATPase"/>
</dbReference>
<feature type="transmembrane region" description="Helical" evidence="7">
    <location>
        <begin position="12"/>
        <end position="36"/>
    </location>
</feature>
<sequence>MKKIWKNNLNILLPLFVVMFIYISLEIGVAIFFGYVIDSASGAINMQFSKVMIYTFALLITESVFKWIYEVMSYKFVAKMSLDTKIYIFNNLIKQDIESFYNNDVGDKISILTNDINTIETEYFRTFLNLVKSGFLFLFAFGTIFYVSYQMTIALMILSIISFVFGNIPMKNLKTFKEKFSNSQSEYTARTSEYFNGYETIKVFGLEKFISKVFYNNSKNVYDKGLAYQKRYSLVTMISYFFGGFTFLGGFVCGGYLAYKGFITLGQMIVCVQLTNHIVNPLMFAIESYGKFKSVDKILNKIENTLISEENVETTEIKDFNNKISLNDVSFKYDDKKVLENINFDFEKGKKYALVGLSGSGKSTLMKLISKRIKADEGKICIDRTDLDEISRNSIINLISTINQNVFLFKGSIYDNITLFSKDYSEEKVKDVILKAELGKYLDRLYDKELISENANNLSGGEKQRISIARSLIKDTKIILADEILSSLDNEIAFSIEKGLLELENITLISVTHRLIKENLKQYDKILVLKDGKIEEKGNFEELMNFDSYFKKLYTISEVENN</sequence>
<dbReference type="PANTHER" id="PTHR43394">
    <property type="entry name" value="ATP-DEPENDENT PERMEASE MDL1, MITOCHONDRIAL"/>
    <property type="match status" value="1"/>
</dbReference>
<keyword evidence="4 10" id="KW-0067">ATP-binding</keyword>